<comment type="similarity">
    <text evidence="1 5">Belongs to the ATG5 family.</text>
</comment>
<feature type="domain" description="Autophagy protein ATG5 alpha-helical bundle region" evidence="8">
    <location>
        <begin position="129"/>
        <end position="179"/>
    </location>
</feature>
<feature type="region of interest" description="Disordered" evidence="6">
    <location>
        <begin position="264"/>
        <end position="304"/>
    </location>
</feature>
<keyword evidence="2 5" id="KW-1017">Isopeptide bond</keyword>
<dbReference type="OrthoDB" id="512771at2759"/>
<feature type="domain" description="Autophagy protein ATG5 UblA" evidence="9">
    <location>
        <begin position="15"/>
        <end position="107"/>
    </location>
</feature>
<dbReference type="GO" id="GO:0034045">
    <property type="term" value="C:phagophore assembly site membrane"/>
    <property type="evidence" value="ECO:0007669"/>
    <property type="project" value="TreeGrafter"/>
</dbReference>
<gene>
    <name evidence="10" type="ORF">OSTQU699_LOCUS9851</name>
</gene>
<protein>
    <recommendedName>
        <fullName evidence="5">Autophagy protein 5</fullName>
    </recommendedName>
</protein>
<dbReference type="InterPro" id="IPR042526">
    <property type="entry name" value="Atg5_HR"/>
</dbReference>
<keyword evidence="11" id="KW-1185">Reference proteome</keyword>
<dbReference type="InterPro" id="IPR007239">
    <property type="entry name" value="Atg5"/>
</dbReference>
<dbReference type="InterPro" id="IPR042527">
    <property type="entry name" value="Atg5_UblA_dom_sf"/>
</dbReference>
<dbReference type="GO" id="GO:0061908">
    <property type="term" value="C:phagophore"/>
    <property type="evidence" value="ECO:0007669"/>
    <property type="project" value="TreeGrafter"/>
</dbReference>
<dbReference type="AlphaFoldDB" id="A0A8S1JF36"/>
<dbReference type="EMBL" id="CAJHUC010002888">
    <property type="protein sequence ID" value="CAD7704496.1"/>
    <property type="molecule type" value="Genomic_DNA"/>
</dbReference>
<evidence type="ECO:0000259" key="8">
    <source>
        <dbReference type="Pfam" id="PF20637"/>
    </source>
</evidence>
<evidence type="ECO:0000313" key="11">
    <source>
        <dbReference type="Proteomes" id="UP000708148"/>
    </source>
</evidence>
<feature type="domain" description="Autophagy protein ATG5 UblB" evidence="7">
    <location>
        <begin position="196"/>
        <end position="354"/>
    </location>
</feature>
<evidence type="ECO:0000256" key="6">
    <source>
        <dbReference type="SAM" id="MobiDB-lite"/>
    </source>
</evidence>
<evidence type="ECO:0000256" key="3">
    <source>
        <dbReference type="ARBA" id="ARBA00022843"/>
    </source>
</evidence>
<dbReference type="Gene3D" id="3.10.20.620">
    <property type="match status" value="1"/>
</dbReference>
<comment type="subunit">
    <text evidence="5">Conjugated with ATG12.</text>
</comment>
<evidence type="ECO:0000259" key="9">
    <source>
        <dbReference type="Pfam" id="PF20638"/>
    </source>
</evidence>
<organism evidence="10 11">
    <name type="scientific">Ostreobium quekettii</name>
    <dbReference type="NCBI Taxonomy" id="121088"/>
    <lineage>
        <taxon>Eukaryota</taxon>
        <taxon>Viridiplantae</taxon>
        <taxon>Chlorophyta</taxon>
        <taxon>core chlorophytes</taxon>
        <taxon>Ulvophyceae</taxon>
        <taxon>TCBD clade</taxon>
        <taxon>Bryopsidales</taxon>
        <taxon>Ostreobineae</taxon>
        <taxon>Ostreobiaceae</taxon>
        <taxon>Ostreobium</taxon>
    </lineage>
</organism>
<dbReference type="GO" id="GO:0034727">
    <property type="term" value="P:piecemeal microautophagy of the nucleus"/>
    <property type="evidence" value="ECO:0007669"/>
    <property type="project" value="TreeGrafter"/>
</dbReference>
<dbReference type="PANTHER" id="PTHR13040:SF2">
    <property type="entry name" value="AUTOPHAGY PROTEIN 5"/>
    <property type="match status" value="1"/>
</dbReference>
<reference evidence="10" key="1">
    <citation type="submission" date="2020-12" db="EMBL/GenBank/DDBJ databases">
        <authorList>
            <person name="Iha C."/>
        </authorList>
    </citation>
    <scope>NUCLEOTIDE SEQUENCE</scope>
</reference>
<evidence type="ECO:0000259" key="7">
    <source>
        <dbReference type="Pfam" id="PF04106"/>
    </source>
</evidence>
<dbReference type="GO" id="GO:0006995">
    <property type="term" value="P:cellular response to nitrogen starvation"/>
    <property type="evidence" value="ECO:0007669"/>
    <property type="project" value="TreeGrafter"/>
</dbReference>
<dbReference type="GO" id="GO:0019776">
    <property type="term" value="F:Atg8-family ligase activity"/>
    <property type="evidence" value="ECO:0007669"/>
    <property type="project" value="TreeGrafter"/>
</dbReference>
<dbReference type="Gene3D" id="1.10.246.190">
    <property type="entry name" value="Autophagy protein Apg5, helix rich domain"/>
    <property type="match status" value="1"/>
</dbReference>
<name>A0A8S1JF36_9CHLO</name>
<evidence type="ECO:0000256" key="2">
    <source>
        <dbReference type="ARBA" id="ARBA00022499"/>
    </source>
</evidence>
<comment type="function">
    <text evidence="5">Required for autophagy.</text>
</comment>
<dbReference type="Proteomes" id="UP000708148">
    <property type="component" value="Unassembled WGS sequence"/>
</dbReference>
<keyword evidence="3 5" id="KW-0832">Ubl conjugation</keyword>
<dbReference type="InterPro" id="IPR048939">
    <property type="entry name" value="ATG5_UblA"/>
</dbReference>
<sequence length="357" mass="39154">MEGPCLGDRIALETWASKIAVRLSLSSGEVSCPEAPLPLHVLAPRFGYLHLFARQAFDFFERFMISQQRYTPYFAYKGLPLPWHIPAGVLYDLLADGEQPWDIMVHFPTSLPTTLLPWNDEEDFKLSPLRDVFFGSLKEAAFICQGTSNAVNMMDISNRDSLWQSVKSTDWEGYKSSTSSISLDPVPSQKNCSPPKIPTRVYLRTGAARLEWREMVKSTSRPVPGKHESEPPTFPTLLETLKDVLPSIPWYLVSNCSIPAGSVPPGEPARTAADSTGASASEAGSREGEPEAAGVSGELQGGGGNVQAMEAQAARRAVGRVDVLVGGIRPPLETPIAWLHAKMRAPDSFLYIVVRRE</sequence>
<dbReference type="Gene3D" id="3.10.20.90">
    <property type="entry name" value="Phosphatidylinositol 3-kinase Catalytic Subunit, Chain A, domain 1"/>
    <property type="match status" value="1"/>
</dbReference>
<dbReference type="GO" id="GO:0005776">
    <property type="term" value="C:autophagosome"/>
    <property type="evidence" value="ECO:0007669"/>
    <property type="project" value="TreeGrafter"/>
</dbReference>
<dbReference type="InterPro" id="IPR048940">
    <property type="entry name" value="ATG5_HBR"/>
</dbReference>
<evidence type="ECO:0000256" key="1">
    <source>
        <dbReference type="ARBA" id="ARBA00006910"/>
    </source>
</evidence>
<dbReference type="Pfam" id="PF20637">
    <property type="entry name" value="ATG5_HBR"/>
    <property type="match status" value="1"/>
</dbReference>
<dbReference type="InterPro" id="IPR048318">
    <property type="entry name" value="ATG5_UblB"/>
</dbReference>
<proteinExistence type="inferred from homology"/>
<dbReference type="PANTHER" id="PTHR13040">
    <property type="entry name" value="AUTOPHAGY PROTEIN 5"/>
    <property type="match status" value="1"/>
</dbReference>
<comment type="subcellular location">
    <subcellularLocation>
        <location evidence="5">Cytoplasm</location>
    </subcellularLocation>
</comment>
<dbReference type="GO" id="GO:0044233">
    <property type="term" value="C:mitochondria-associated endoplasmic reticulum membrane contact site"/>
    <property type="evidence" value="ECO:0007669"/>
    <property type="project" value="TreeGrafter"/>
</dbReference>
<dbReference type="Pfam" id="PF20638">
    <property type="entry name" value="ATG5_UblA"/>
    <property type="match status" value="1"/>
</dbReference>
<evidence type="ECO:0000256" key="5">
    <source>
        <dbReference type="RuleBase" id="RU361202"/>
    </source>
</evidence>
<comment type="caution">
    <text evidence="10">The sequence shown here is derived from an EMBL/GenBank/DDBJ whole genome shotgun (WGS) entry which is preliminary data.</text>
</comment>
<dbReference type="GO" id="GO:0034274">
    <property type="term" value="C:Atg12-Atg5-Atg16 complex"/>
    <property type="evidence" value="ECO:0007669"/>
    <property type="project" value="TreeGrafter"/>
</dbReference>
<evidence type="ECO:0000313" key="10">
    <source>
        <dbReference type="EMBL" id="CAD7704496.1"/>
    </source>
</evidence>
<keyword evidence="4 5" id="KW-0072">Autophagy</keyword>
<keyword evidence="5" id="KW-0813">Transport</keyword>
<keyword evidence="5" id="KW-0963">Cytoplasm</keyword>
<dbReference type="GO" id="GO:0000422">
    <property type="term" value="P:autophagy of mitochondrion"/>
    <property type="evidence" value="ECO:0007669"/>
    <property type="project" value="TreeGrafter"/>
</dbReference>
<evidence type="ECO:0000256" key="4">
    <source>
        <dbReference type="ARBA" id="ARBA00023006"/>
    </source>
</evidence>
<accession>A0A8S1JF36</accession>
<dbReference type="Pfam" id="PF04106">
    <property type="entry name" value="ATG5_UblB"/>
    <property type="match status" value="1"/>
</dbReference>